<name>A9BAZ7_PROM4</name>
<gene>
    <name evidence="2" type="ordered locus">P9211_10781</name>
</gene>
<dbReference type="KEGG" id="pmj:P9211_10781"/>
<dbReference type="HOGENOM" id="CLU_099414_1_0_3"/>
<keyword evidence="1" id="KW-0732">Signal</keyword>
<dbReference type="RefSeq" id="WP_012195630.1">
    <property type="nucleotide sequence ID" value="NC_009976.1"/>
</dbReference>
<sequence length="177" mass="19663">MSCRHYLAASAIFAGLLCSNVSSLAETTSPRQYKVLANQSAGLNLGTVQAFLDKGDEFFLKGDLLKARKEFDKARDVSKQLLSFYRDLGSAFKGLDARIPREMDKNGRKVLGMLAQSNLRLATLFRKKNQPEVAVPLLIEVVRIMTPSRSEGQEAYQALVELGFVEIPYAGARKNIY</sequence>
<proteinExistence type="predicted"/>
<evidence type="ECO:0000313" key="3">
    <source>
        <dbReference type="Proteomes" id="UP000000788"/>
    </source>
</evidence>
<dbReference type="Proteomes" id="UP000000788">
    <property type="component" value="Chromosome"/>
</dbReference>
<evidence type="ECO:0000256" key="1">
    <source>
        <dbReference type="SAM" id="SignalP"/>
    </source>
</evidence>
<dbReference type="OrthoDB" id="511540at2"/>
<feature type="signal peptide" evidence="1">
    <location>
        <begin position="1"/>
        <end position="24"/>
    </location>
</feature>
<keyword evidence="3" id="KW-1185">Reference proteome</keyword>
<feature type="chain" id="PRO_5002732663" evidence="1">
    <location>
        <begin position="25"/>
        <end position="177"/>
    </location>
</feature>
<accession>A9BAZ7</accession>
<dbReference type="EMBL" id="CP000878">
    <property type="protein sequence ID" value="ABX09009.1"/>
    <property type="molecule type" value="Genomic_DNA"/>
</dbReference>
<dbReference type="STRING" id="93059.P9211_10781"/>
<organism evidence="2 3">
    <name type="scientific">Prochlorococcus marinus (strain MIT 9211)</name>
    <dbReference type="NCBI Taxonomy" id="93059"/>
    <lineage>
        <taxon>Bacteria</taxon>
        <taxon>Bacillati</taxon>
        <taxon>Cyanobacteriota</taxon>
        <taxon>Cyanophyceae</taxon>
        <taxon>Synechococcales</taxon>
        <taxon>Prochlorococcaceae</taxon>
        <taxon>Prochlorococcus</taxon>
    </lineage>
</organism>
<reference evidence="2 3" key="1">
    <citation type="journal article" date="2007" name="PLoS Genet.">
        <title>Patterns and implications of gene gain and loss in the evolution of Prochlorococcus.</title>
        <authorList>
            <person name="Kettler G.C."/>
            <person name="Martiny A.C."/>
            <person name="Huang K."/>
            <person name="Zucker J."/>
            <person name="Coleman M.L."/>
            <person name="Rodrigue S."/>
            <person name="Chen F."/>
            <person name="Lapidus A."/>
            <person name="Ferriera S."/>
            <person name="Johnson J."/>
            <person name="Steglich C."/>
            <person name="Church G.M."/>
            <person name="Richardson P."/>
            <person name="Chisholm S.W."/>
        </authorList>
    </citation>
    <scope>NUCLEOTIDE SEQUENCE [LARGE SCALE GENOMIC DNA]</scope>
    <source>
        <strain evidence="3">MIT 9211</strain>
    </source>
</reference>
<dbReference type="AlphaFoldDB" id="A9BAZ7"/>
<dbReference type="SUPFAM" id="SSF48452">
    <property type="entry name" value="TPR-like"/>
    <property type="match status" value="1"/>
</dbReference>
<dbReference type="eggNOG" id="ENOG5033Q73">
    <property type="taxonomic scope" value="Bacteria"/>
</dbReference>
<evidence type="ECO:0000313" key="2">
    <source>
        <dbReference type="EMBL" id="ABX09009.1"/>
    </source>
</evidence>
<protein>
    <submittedName>
        <fullName evidence="2">Uncharacterized protein</fullName>
    </submittedName>
</protein>
<dbReference type="InterPro" id="IPR011990">
    <property type="entry name" value="TPR-like_helical_dom_sf"/>
</dbReference>